<dbReference type="EMBL" id="CAADFJ010000001">
    <property type="protein sequence ID" value="VFJ94913.1"/>
    <property type="molecule type" value="Genomic_DNA"/>
</dbReference>
<reference evidence="3" key="1">
    <citation type="submission" date="2019-02" db="EMBL/GenBank/DDBJ databases">
        <authorList>
            <person name="Gruber-Vodicka R. H."/>
            <person name="Seah K. B. B."/>
        </authorList>
    </citation>
    <scope>NUCLEOTIDE SEQUENCE</scope>
    <source>
        <strain evidence="2">BECK_SA2B12</strain>
        <strain evidence="1">BECK_SA2B15</strain>
        <strain evidence="3">BECK_SA2B20</strain>
    </source>
</reference>
<sequence>MPLPPLQGCPRVFPVRQIIFQREIFHALASLALLNAIERCTVFLFEHTAFGLITGKLGGSYAHGKRPVLAGCYLPITPNFPSYLSILHGLLPLAWNIRRIIRQDASGRNEKADLIFPSRNNRILPLFTDDQAAACPSNTHGREPHMTQDIRHHLQRHFGFSEPRPGQEAVIRHLLDGESAAAVFPTGGGKSLC</sequence>
<protein>
    <recommendedName>
        <fullName evidence="4">DEAD/DEAH box helicase</fullName>
    </recommendedName>
</protein>
<dbReference type="EMBL" id="CAADFG010000002">
    <property type="protein sequence ID" value="VFJ86984.1"/>
    <property type="molecule type" value="Genomic_DNA"/>
</dbReference>
<proteinExistence type="predicted"/>
<dbReference type="AlphaFoldDB" id="A0A450VH19"/>
<evidence type="ECO:0000313" key="3">
    <source>
        <dbReference type="EMBL" id="VFK04040.1"/>
    </source>
</evidence>
<dbReference type="Gene3D" id="3.40.50.300">
    <property type="entry name" value="P-loop containing nucleotide triphosphate hydrolases"/>
    <property type="match status" value="1"/>
</dbReference>
<evidence type="ECO:0000313" key="1">
    <source>
        <dbReference type="EMBL" id="VFJ86984.1"/>
    </source>
</evidence>
<gene>
    <name evidence="1" type="ORF">BECKH772A_GA0070896_100022</name>
    <name evidence="3" type="ORF">BECKH772B_GA0070898_104032</name>
    <name evidence="2" type="ORF">BECKH772C_GA0070978_1000149</name>
</gene>
<dbReference type="EMBL" id="CAADFI010000403">
    <property type="protein sequence ID" value="VFK04040.1"/>
    <property type="molecule type" value="Genomic_DNA"/>
</dbReference>
<dbReference type="SUPFAM" id="SSF52540">
    <property type="entry name" value="P-loop containing nucleoside triphosphate hydrolases"/>
    <property type="match status" value="1"/>
</dbReference>
<dbReference type="InterPro" id="IPR027417">
    <property type="entry name" value="P-loop_NTPase"/>
</dbReference>
<organism evidence="3">
    <name type="scientific">Candidatus Kentrum eta</name>
    <dbReference type="NCBI Taxonomy" id="2126337"/>
    <lineage>
        <taxon>Bacteria</taxon>
        <taxon>Pseudomonadati</taxon>
        <taxon>Pseudomonadota</taxon>
        <taxon>Gammaproteobacteria</taxon>
        <taxon>Candidatus Kentrum</taxon>
    </lineage>
</organism>
<evidence type="ECO:0000313" key="2">
    <source>
        <dbReference type="EMBL" id="VFJ94913.1"/>
    </source>
</evidence>
<evidence type="ECO:0008006" key="4">
    <source>
        <dbReference type="Google" id="ProtNLM"/>
    </source>
</evidence>
<accession>A0A450VH19</accession>
<name>A0A450VH19_9GAMM</name>